<keyword evidence="3" id="KW-1185">Reference proteome</keyword>
<sequence length="98" mass="10616">MTAIFQAAQERATTGAMRRAGFPTKKPTKVAPVNAPCAAKQIESPPTKIEGTKQIESPTKKSAESPKKKKKSLMAAFIASYLKGAEMRATAGARRRRR</sequence>
<evidence type="ECO:0000256" key="1">
    <source>
        <dbReference type="SAM" id="MobiDB-lite"/>
    </source>
</evidence>
<dbReference type="Proteomes" id="UP001153069">
    <property type="component" value="Unassembled WGS sequence"/>
</dbReference>
<proteinExistence type="predicted"/>
<comment type="caution">
    <text evidence="2">The sequence shown here is derived from an EMBL/GenBank/DDBJ whole genome shotgun (WGS) entry which is preliminary data.</text>
</comment>
<organism evidence="2 3">
    <name type="scientific">Seminavis robusta</name>
    <dbReference type="NCBI Taxonomy" id="568900"/>
    <lineage>
        <taxon>Eukaryota</taxon>
        <taxon>Sar</taxon>
        <taxon>Stramenopiles</taxon>
        <taxon>Ochrophyta</taxon>
        <taxon>Bacillariophyta</taxon>
        <taxon>Bacillariophyceae</taxon>
        <taxon>Bacillariophycidae</taxon>
        <taxon>Naviculales</taxon>
        <taxon>Naviculaceae</taxon>
        <taxon>Seminavis</taxon>
    </lineage>
</organism>
<gene>
    <name evidence="2" type="ORF">SEMRO_1626_G286840.1</name>
</gene>
<feature type="compositionally biased region" description="Basic and acidic residues" evidence="1">
    <location>
        <begin position="50"/>
        <end position="66"/>
    </location>
</feature>
<accession>A0A9N8HRV0</accession>
<name>A0A9N8HRV0_9STRA</name>
<protein>
    <submittedName>
        <fullName evidence="2">Uncharacterized protein</fullName>
    </submittedName>
</protein>
<evidence type="ECO:0000313" key="3">
    <source>
        <dbReference type="Proteomes" id="UP001153069"/>
    </source>
</evidence>
<feature type="region of interest" description="Disordered" evidence="1">
    <location>
        <begin position="37"/>
        <end position="71"/>
    </location>
</feature>
<dbReference type="EMBL" id="CAICTM010001624">
    <property type="protein sequence ID" value="CAB9525068.1"/>
    <property type="molecule type" value="Genomic_DNA"/>
</dbReference>
<dbReference type="AlphaFoldDB" id="A0A9N8HRV0"/>
<evidence type="ECO:0000313" key="2">
    <source>
        <dbReference type="EMBL" id="CAB9525068.1"/>
    </source>
</evidence>
<reference evidence="2" key="1">
    <citation type="submission" date="2020-06" db="EMBL/GenBank/DDBJ databases">
        <authorList>
            <consortium name="Plant Systems Biology data submission"/>
        </authorList>
    </citation>
    <scope>NUCLEOTIDE SEQUENCE</scope>
    <source>
        <strain evidence="2">D6</strain>
    </source>
</reference>